<feature type="signal peptide" evidence="5">
    <location>
        <begin position="1"/>
        <end position="19"/>
    </location>
</feature>
<dbReference type="GO" id="GO:0016298">
    <property type="term" value="F:lipase activity"/>
    <property type="evidence" value="ECO:0007669"/>
    <property type="project" value="InterPro"/>
</dbReference>
<sequence>MLFYKALFAVLVSVASVASYPANNRNCWIQQLPPGVKNWMLIPNDRGEPQLAILDEVTIPQVGNVTDDVKFYLYTRKNPNGFILLVDNAELLKESSFNSSNPTKILIHGYEGSITSPVITKSTAAFLNNDDYNVIGVDWSKLSQTPYYNIAVNSTKPVGKYVAKLVDFLIAKGGAHLSDIHIIGHSLGAHVSGFAGAAVSTGKIGRVTGLDAAAPLFDNVTSENRLNKYDANLVDAIHTDVKFLGLEIPVGHLDFYPDGGDNQPDCKHSLSVFCNHAIAVEYFVNSITNKTEYPAVECSTLNDAVEGDCHGGDSAIMGENLKYKKYGIYYVSI</sequence>
<evidence type="ECO:0000313" key="7">
    <source>
        <dbReference type="EMBL" id="KAJ9590786.1"/>
    </source>
</evidence>
<evidence type="ECO:0000256" key="1">
    <source>
        <dbReference type="ARBA" id="ARBA00004613"/>
    </source>
</evidence>
<dbReference type="GO" id="GO:0005615">
    <property type="term" value="C:extracellular space"/>
    <property type="evidence" value="ECO:0007669"/>
    <property type="project" value="TreeGrafter"/>
</dbReference>
<evidence type="ECO:0000313" key="8">
    <source>
        <dbReference type="Proteomes" id="UP001233999"/>
    </source>
</evidence>
<dbReference type="Pfam" id="PF00151">
    <property type="entry name" value="Lipase"/>
    <property type="match status" value="1"/>
</dbReference>
<comment type="similarity">
    <text evidence="2 4">Belongs to the AB hydrolase superfamily. Lipase family.</text>
</comment>
<comment type="caution">
    <text evidence="7">The sequence shown here is derived from an EMBL/GenBank/DDBJ whole genome shotgun (WGS) entry which is preliminary data.</text>
</comment>
<dbReference type="InterPro" id="IPR013818">
    <property type="entry name" value="Lipase"/>
</dbReference>
<proteinExistence type="inferred from homology"/>
<feature type="domain" description="Lipase" evidence="6">
    <location>
        <begin position="66"/>
        <end position="311"/>
    </location>
</feature>
<comment type="subcellular location">
    <subcellularLocation>
        <location evidence="1">Secreted</location>
    </subcellularLocation>
</comment>
<reference evidence="7" key="1">
    <citation type="journal article" date="2023" name="IScience">
        <title>Live-bearing cockroach genome reveals convergent evolutionary mechanisms linked to viviparity in insects and beyond.</title>
        <authorList>
            <person name="Fouks B."/>
            <person name="Harrison M.C."/>
            <person name="Mikhailova A.A."/>
            <person name="Marchal E."/>
            <person name="English S."/>
            <person name="Carruthers M."/>
            <person name="Jennings E.C."/>
            <person name="Chiamaka E.L."/>
            <person name="Frigard R.A."/>
            <person name="Pippel M."/>
            <person name="Attardo G.M."/>
            <person name="Benoit J.B."/>
            <person name="Bornberg-Bauer E."/>
            <person name="Tobe S.S."/>
        </authorList>
    </citation>
    <scope>NUCLEOTIDE SEQUENCE</scope>
    <source>
        <strain evidence="7">Stay&amp;Tobe</strain>
    </source>
</reference>
<evidence type="ECO:0000259" key="6">
    <source>
        <dbReference type="Pfam" id="PF00151"/>
    </source>
</evidence>
<dbReference type="CDD" id="cd00707">
    <property type="entry name" value="Pancreat_lipase_like"/>
    <property type="match status" value="1"/>
</dbReference>
<dbReference type="GO" id="GO:0017171">
    <property type="term" value="F:serine hydrolase activity"/>
    <property type="evidence" value="ECO:0007669"/>
    <property type="project" value="TreeGrafter"/>
</dbReference>
<gene>
    <name evidence="7" type="ORF">L9F63_016172</name>
</gene>
<dbReference type="PRINTS" id="PR00821">
    <property type="entry name" value="TAGLIPASE"/>
</dbReference>
<dbReference type="AlphaFoldDB" id="A0AAD8EHX6"/>
<keyword evidence="5" id="KW-0732">Signal</keyword>
<organism evidence="7 8">
    <name type="scientific">Diploptera punctata</name>
    <name type="common">Pacific beetle cockroach</name>
    <dbReference type="NCBI Taxonomy" id="6984"/>
    <lineage>
        <taxon>Eukaryota</taxon>
        <taxon>Metazoa</taxon>
        <taxon>Ecdysozoa</taxon>
        <taxon>Arthropoda</taxon>
        <taxon>Hexapoda</taxon>
        <taxon>Insecta</taxon>
        <taxon>Pterygota</taxon>
        <taxon>Neoptera</taxon>
        <taxon>Polyneoptera</taxon>
        <taxon>Dictyoptera</taxon>
        <taxon>Blattodea</taxon>
        <taxon>Blaberoidea</taxon>
        <taxon>Blaberidae</taxon>
        <taxon>Diplopterinae</taxon>
        <taxon>Diploptera</taxon>
    </lineage>
</organism>
<dbReference type="Proteomes" id="UP001233999">
    <property type="component" value="Unassembled WGS sequence"/>
</dbReference>
<dbReference type="InterPro" id="IPR000734">
    <property type="entry name" value="TAG_lipase"/>
</dbReference>
<keyword evidence="3" id="KW-0964">Secreted</keyword>
<evidence type="ECO:0000256" key="4">
    <source>
        <dbReference type="RuleBase" id="RU004262"/>
    </source>
</evidence>
<dbReference type="FunFam" id="3.40.50.1820:FF:000076">
    <property type="entry name" value="phospholipase A1"/>
    <property type="match status" value="1"/>
</dbReference>
<name>A0AAD8EHX6_DIPPU</name>
<keyword evidence="8" id="KW-1185">Reference proteome</keyword>
<evidence type="ECO:0000256" key="3">
    <source>
        <dbReference type="ARBA" id="ARBA00022525"/>
    </source>
</evidence>
<evidence type="ECO:0000256" key="2">
    <source>
        <dbReference type="ARBA" id="ARBA00010701"/>
    </source>
</evidence>
<accession>A0AAD8EHX6</accession>
<feature type="chain" id="PRO_5042150959" description="Lipase domain-containing protein" evidence="5">
    <location>
        <begin position="20"/>
        <end position="333"/>
    </location>
</feature>
<dbReference type="GO" id="GO:0016042">
    <property type="term" value="P:lipid catabolic process"/>
    <property type="evidence" value="ECO:0007669"/>
    <property type="project" value="TreeGrafter"/>
</dbReference>
<protein>
    <recommendedName>
        <fullName evidence="6">Lipase domain-containing protein</fullName>
    </recommendedName>
</protein>
<evidence type="ECO:0000256" key="5">
    <source>
        <dbReference type="SAM" id="SignalP"/>
    </source>
</evidence>
<dbReference type="InterPro" id="IPR029058">
    <property type="entry name" value="AB_hydrolase_fold"/>
</dbReference>
<dbReference type="Gene3D" id="3.40.50.1820">
    <property type="entry name" value="alpha/beta hydrolase"/>
    <property type="match status" value="1"/>
</dbReference>
<dbReference type="SUPFAM" id="SSF53474">
    <property type="entry name" value="alpha/beta-Hydrolases"/>
    <property type="match status" value="1"/>
</dbReference>
<dbReference type="PANTHER" id="PTHR11610:SF173">
    <property type="entry name" value="LIPASE DOMAIN-CONTAINING PROTEIN-RELATED"/>
    <property type="match status" value="1"/>
</dbReference>
<dbReference type="InterPro" id="IPR033906">
    <property type="entry name" value="Lipase_N"/>
</dbReference>
<dbReference type="EMBL" id="JASPKZ010004195">
    <property type="protein sequence ID" value="KAJ9590786.1"/>
    <property type="molecule type" value="Genomic_DNA"/>
</dbReference>
<dbReference type="PANTHER" id="PTHR11610">
    <property type="entry name" value="LIPASE"/>
    <property type="match status" value="1"/>
</dbReference>
<reference evidence="7" key="2">
    <citation type="submission" date="2023-05" db="EMBL/GenBank/DDBJ databases">
        <authorList>
            <person name="Fouks B."/>
        </authorList>
    </citation>
    <scope>NUCLEOTIDE SEQUENCE</scope>
    <source>
        <strain evidence="7">Stay&amp;Tobe</strain>
        <tissue evidence="7">Testes</tissue>
    </source>
</reference>